<evidence type="ECO:0000313" key="7">
    <source>
        <dbReference type="Proteomes" id="UP000076476"/>
    </source>
</evidence>
<dbReference type="EMBL" id="LWBR01000026">
    <property type="protein sequence ID" value="KZN96122.1"/>
    <property type="molecule type" value="Genomic_DNA"/>
</dbReference>
<dbReference type="PROSITE" id="PS00715">
    <property type="entry name" value="SIGMA70_1"/>
    <property type="match status" value="1"/>
</dbReference>
<dbReference type="RefSeq" id="WP_063388236.1">
    <property type="nucleotide sequence ID" value="NZ_LVHY01000020.1"/>
</dbReference>
<dbReference type="NCBIfam" id="TIGR02937">
    <property type="entry name" value="sigma70-ECF"/>
    <property type="match status" value="1"/>
</dbReference>
<accession>A0A164BI75</accession>
<dbReference type="InterPro" id="IPR013325">
    <property type="entry name" value="RNA_pol_sigma_r2"/>
</dbReference>
<dbReference type="GO" id="GO:0016987">
    <property type="term" value="F:sigma factor activity"/>
    <property type="evidence" value="ECO:0007669"/>
    <property type="project" value="UniProtKB-KW"/>
</dbReference>
<dbReference type="InterPro" id="IPR013324">
    <property type="entry name" value="RNA_pol_sigma_r3/r4-like"/>
</dbReference>
<protein>
    <submittedName>
        <fullName evidence="6">RNA polymerase sigma-B factor</fullName>
    </submittedName>
</protein>
<dbReference type="InterPro" id="IPR000943">
    <property type="entry name" value="RNA_pol_sigma70"/>
</dbReference>
<dbReference type="SUPFAM" id="SSF88946">
    <property type="entry name" value="Sigma2 domain of RNA polymerase sigma factors"/>
    <property type="match status" value="1"/>
</dbReference>
<comment type="caution">
    <text evidence="6">The sequence shown here is derived from an EMBL/GenBank/DDBJ whole genome shotgun (WGS) entry which is preliminary data.</text>
</comment>
<dbReference type="Proteomes" id="UP000076476">
    <property type="component" value="Unassembled WGS sequence"/>
</dbReference>
<keyword evidence="7" id="KW-1185">Reference proteome</keyword>
<dbReference type="InterPro" id="IPR014288">
    <property type="entry name" value="RNA_pol_sigma-B"/>
</dbReference>
<sequence length="261" mass="29754">MNKPHGQKRSNNEIHELIRQVQENKDEKAQEQIIELYQPIVVALAKKYSSSKMYQEDLVQVGMIGLLGAIDRFDPTVGKSFDAFVVPTIIGEIKRYLRDKTWSVHVPRRMKELGPKINAAVEQLTSQLERSPKVKEIAEYLGAAEEEVLEAMEMVKNYHTLSVDHSIEAGPDGTAVTILDLVGQKDEGFERILQKLTIENIMHVLTEREKEIILHSFYHNRSQKEIGEILGISQMHVSRLLRQALKKLKKAVHADPMEIGQ</sequence>
<evidence type="ECO:0000259" key="5">
    <source>
        <dbReference type="PROSITE" id="PS00715"/>
    </source>
</evidence>
<keyword evidence="4" id="KW-0804">Transcription</keyword>
<dbReference type="PANTHER" id="PTHR30385:SF4">
    <property type="entry name" value="RNA POLYMERASE SIGMA-E FACTOR"/>
    <property type="match status" value="1"/>
</dbReference>
<dbReference type="InterPro" id="IPR036388">
    <property type="entry name" value="WH-like_DNA-bd_sf"/>
</dbReference>
<dbReference type="GO" id="GO:0006352">
    <property type="term" value="P:DNA-templated transcription initiation"/>
    <property type="evidence" value="ECO:0007669"/>
    <property type="project" value="InterPro"/>
</dbReference>
<dbReference type="NCBIfam" id="TIGR02980">
    <property type="entry name" value="SigBFG"/>
    <property type="match status" value="1"/>
</dbReference>
<dbReference type="Gene3D" id="1.10.10.10">
    <property type="entry name" value="Winged helix-like DNA-binding domain superfamily/Winged helix DNA-binding domain"/>
    <property type="match status" value="2"/>
</dbReference>
<dbReference type="GeneID" id="301124701"/>
<reference evidence="6 7" key="1">
    <citation type="submission" date="2016-04" db="EMBL/GenBank/DDBJ databases">
        <title>Draft genome sequence of Aeribacillus pallidus 8m3 from petroleum reservoir.</title>
        <authorList>
            <person name="Poltaraus A.B."/>
            <person name="Nazina T.N."/>
            <person name="Tourova T.P."/>
            <person name="Malakho S.M."/>
            <person name="Korshunova A.V."/>
            <person name="Sokolova D.S."/>
        </authorList>
    </citation>
    <scope>NUCLEOTIDE SEQUENCE [LARGE SCALE GENOMIC DNA]</scope>
    <source>
        <strain evidence="6 7">8m3</strain>
    </source>
</reference>
<dbReference type="InterPro" id="IPR014284">
    <property type="entry name" value="RNA_pol_sigma-70_dom"/>
</dbReference>
<dbReference type="GO" id="GO:0003677">
    <property type="term" value="F:DNA binding"/>
    <property type="evidence" value="ECO:0007669"/>
    <property type="project" value="UniProtKB-KW"/>
</dbReference>
<dbReference type="AlphaFoldDB" id="A0A161Y3B1"/>
<evidence type="ECO:0000256" key="2">
    <source>
        <dbReference type="ARBA" id="ARBA00023082"/>
    </source>
</evidence>
<keyword evidence="3" id="KW-0238">DNA-binding</keyword>
<dbReference type="Pfam" id="PF04539">
    <property type="entry name" value="Sigma70_r3"/>
    <property type="match status" value="1"/>
</dbReference>
<proteinExistence type="predicted"/>
<dbReference type="InterPro" id="IPR007630">
    <property type="entry name" value="RNA_pol_sigma70_r4"/>
</dbReference>
<dbReference type="InterPro" id="IPR014322">
    <property type="entry name" value="RNA_pol_sigma-B/F/G"/>
</dbReference>
<organism evidence="6 7">
    <name type="scientific">Aeribacillus pallidus</name>
    <dbReference type="NCBI Taxonomy" id="33936"/>
    <lineage>
        <taxon>Bacteria</taxon>
        <taxon>Bacillati</taxon>
        <taxon>Bacillota</taxon>
        <taxon>Bacilli</taxon>
        <taxon>Bacillales</taxon>
        <taxon>Bacillaceae</taxon>
        <taxon>Aeribacillus</taxon>
    </lineage>
</organism>
<evidence type="ECO:0000256" key="4">
    <source>
        <dbReference type="ARBA" id="ARBA00023163"/>
    </source>
</evidence>
<evidence type="ECO:0000256" key="1">
    <source>
        <dbReference type="ARBA" id="ARBA00023015"/>
    </source>
</evidence>
<evidence type="ECO:0000256" key="3">
    <source>
        <dbReference type="ARBA" id="ARBA00023125"/>
    </source>
</evidence>
<dbReference type="InterPro" id="IPR007627">
    <property type="entry name" value="RNA_pol_sigma70_r2"/>
</dbReference>
<accession>A0A161Y3B1</accession>
<gene>
    <name evidence="6" type="ORF">AZI98_10445</name>
</gene>
<dbReference type="Pfam" id="PF04542">
    <property type="entry name" value="Sigma70_r2"/>
    <property type="match status" value="1"/>
</dbReference>
<dbReference type="PANTHER" id="PTHR30385">
    <property type="entry name" value="SIGMA FACTOR F FLAGELLAR"/>
    <property type="match status" value="1"/>
</dbReference>
<feature type="domain" description="RNA polymerase sigma-70" evidence="5">
    <location>
        <begin position="57"/>
        <end position="70"/>
    </location>
</feature>
<evidence type="ECO:0000313" key="6">
    <source>
        <dbReference type="EMBL" id="KZN96122.1"/>
    </source>
</evidence>
<dbReference type="Pfam" id="PF04545">
    <property type="entry name" value="Sigma70_r4"/>
    <property type="match status" value="1"/>
</dbReference>
<dbReference type="CDD" id="cd06171">
    <property type="entry name" value="Sigma70_r4"/>
    <property type="match status" value="1"/>
</dbReference>
<dbReference type="OrthoDB" id="9809557at2"/>
<dbReference type="InterPro" id="IPR007624">
    <property type="entry name" value="RNA_pol_sigma70_r3"/>
</dbReference>
<keyword evidence="1" id="KW-0805">Transcription regulation</keyword>
<dbReference type="STRING" id="33936.AZI98_10445"/>
<dbReference type="Gene3D" id="1.20.120.1810">
    <property type="match status" value="1"/>
</dbReference>
<dbReference type="SUPFAM" id="SSF88659">
    <property type="entry name" value="Sigma3 and sigma4 domains of RNA polymerase sigma factors"/>
    <property type="match status" value="2"/>
</dbReference>
<keyword evidence="2" id="KW-0731">Sigma factor</keyword>
<name>A0A161Y3B1_9BACI</name>
<dbReference type="NCBIfam" id="TIGR02941">
    <property type="entry name" value="Sigma_B"/>
    <property type="match status" value="1"/>
</dbReference>
<dbReference type="PRINTS" id="PR00046">
    <property type="entry name" value="SIGMA70FCT"/>
</dbReference>